<keyword evidence="3" id="KW-1185">Reference proteome</keyword>
<dbReference type="AlphaFoldDB" id="A0AAV7IMX1"/>
<feature type="compositionally biased region" description="Basic and acidic residues" evidence="1">
    <location>
        <begin position="82"/>
        <end position="102"/>
    </location>
</feature>
<accession>A0AAV7IMX1</accession>
<gene>
    <name evidence="2" type="ORF">KQX54_006371</name>
</gene>
<proteinExistence type="predicted"/>
<organism evidence="2 3">
    <name type="scientific">Cotesia glomerata</name>
    <name type="common">Lepidopteran parasitic wasp</name>
    <name type="synonym">Apanteles glomeratus</name>
    <dbReference type="NCBI Taxonomy" id="32391"/>
    <lineage>
        <taxon>Eukaryota</taxon>
        <taxon>Metazoa</taxon>
        <taxon>Ecdysozoa</taxon>
        <taxon>Arthropoda</taxon>
        <taxon>Hexapoda</taxon>
        <taxon>Insecta</taxon>
        <taxon>Pterygota</taxon>
        <taxon>Neoptera</taxon>
        <taxon>Endopterygota</taxon>
        <taxon>Hymenoptera</taxon>
        <taxon>Apocrita</taxon>
        <taxon>Ichneumonoidea</taxon>
        <taxon>Braconidae</taxon>
        <taxon>Microgastrinae</taxon>
        <taxon>Cotesia</taxon>
    </lineage>
</organism>
<reference evidence="2 3" key="1">
    <citation type="journal article" date="2021" name="J. Hered.">
        <title>A chromosome-level genome assembly of the parasitoid wasp, Cotesia glomerata (Hymenoptera: Braconidae).</title>
        <authorList>
            <person name="Pinto B.J."/>
            <person name="Weis J.J."/>
            <person name="Gamble T."/>
            <person name="Ode P.J."/>
            <person name="Paul R."/>
            <person name="Zaspel J.M."/>
        </authorList>
    </citation>
    <scope>NUCLEOTIDE SEQUENCE [LARGE SCALE GENOMIC DNA]</scope>
    <source>
        <strain evidence="2">CgM1</strain>
    </source>
</reference>
<feature type="region of interest" description="Disordered" evidence="1">
    <location>
        <begin position="77"/>
        <end position="102"/>
    </location>
</feature>
<evidence type="ECO:0000256" key="1">
    <source>
        <dbReference type="SAM" id="MobiDB-lite"/>
    </source>
</evidence>
<dbReference type="EMBL" id="JAHXZJ010001119">
    <property type="protein sequence ID" value="KAH0553955.1"/>
    <property type="molecule type" value="Genomic_DNA"/>
</dbReference>
<dbReference type="Proteomes" id="UP000826195">
    <property type="component" value="Unassembled WGS sequence"/>
</dbReference>
<name>A0AAV7IMX1_COTGL</name>
<evidence type="ECO:0000313" key="3">
    <source>
        <dbReference type="Proteomes" id="UP000826195"/>
    </source>
</evidence>
<sequence length="102" mass="10802">MLAASITFAVANEPAHTIPDEATSTSTLTTAASILHARLSGGAYSGAGDTFPREKPSSLAQPFLPLFIPPFQSHHQKSMAKFTREESRASAHSLHADVRAVS</sequence>
<evidence type="ECO:0000313" key="2">
    <source>
        <dbReference type="EMBL" id="KAH0553955.1"/>
    </source>
</evidence>
<protein>
    <submittedName>
        <fullName evidence="2">Uncharacterized protein</fullName>
    </submittedName>
</protein>
<comment type="caution">
    <text evidence="2">The sequence shown here is derived from an EMBL/GenBank/DDBJ whole genome shotgun (WGS) entry which is preliminary data.</text>
</comment>